<keyword evidence="3" id="KW-1185">Reference proteome</keyword>
<reference evidence="2 3" key="2">
    <citation type="journal article" date="2012" name="Open Biol.">
        <title>Characteristics of nucleosomes and linker DNA regions on the genome of the basidiomycete Mixia osmundae revealed by mono- and dinucleosome mapping.</title>
        <authorList>
            <person name="Nishida H."/>
            <person name="Kondo S."/>
            <person name="Matsumoto T."/>
            <person name="Suzuki Y."/>
            <person name="Yoshikawa H."/>
            <person name="Taylor T.D."/>
            <person name="Sugiyama J."/>
        </authorList>
    </citation>
    <scope>NUCLEOTIDE SEQUENCE [LARGE SCALE GENOMIC DNA]</scope>
    <source>
        <strain evidence="3">CBS 9802 / IAM 14324 / JCM 22182 / KY 12970</strain>
    </source>
</reference>
<comment type="caution">
    <text evidence="2">The sequence shown here is derived from an EMBL/GenBank/DDBJ whole genome shotgun (WGS) entry which is preliminary data.</text>
</comment>
<proteinExistence type="predicted"/>
<dbReference type="EMBL" id="BABT02000025">
    <property type="protein sequence ID" value="GAA93834.1"/>
    <property type="molecule type" value="Genomic_DNA"/>
</dbReference>
<dbReference type="HOGENOM" id="CLU_1971074_0_0_1"/>
<organism evidence="2 3">
    <name type="scientific">Mixia osmundae (strain CBS 9802 / IAM 14324 / JCM 22182 / KY 12970)</name>
    <dbReference type="NCBI Taxonomy" id="764103"/>
    <lineage>
        <taxon>Eukaryota</taxon>
        <taxon>Fungi</taxon>
        <taxon>Dikarya</taxon>
        <taxon>Basidiomycota</taxon>
        <taxon>Pucciniomycotina</taxon>
        <taxon>Mixiomycetes</taxon>
        <taxon>Mixiales</taxon>
        <taxon>Mixiaceae</taxon>
        <taxon>Mixia</taxon>
    </lineage>
</organism>
<dbReference type="InParanoid" id="G7DTI7"/>
<evidence type="ECO:0000313" key="2">
    <source>
        <dbReference type="EMBL" id="GAA93834.1"/>
    </source>
</evidence>
<protein>
    <submittedName>
        <fullName evidence="2">Uncharacterized protein</fullName>
    </submittedName>
</protein>
<feature type="compositionally biased region" description="Low complexity" evidence="1">
    <location>
        <begin position="109"/>
        <end position="121"/>
    </location>
</feature>
<reference evidence="2 3" key="1">
    <citation type="journal article" date="2011" name="J. Gen. Appl. Microbiol.">
        <title>Draft genome sequencing of the enigmatic basidiomycete Mixia osmundae.</title>
        <authorList>
            <person name="Nishida H."/>
            <person name="Nagatsuka Y."/>
            <person name="Sugiyama J."/>
        </authorList>
    </citation>
    <scope>NUCLEOTIDE SEQUENCE [LARGE SCALE GENOMIC DNA]</scope>
    <source>
        <strain evidence="3">CBS 9802 / IAM 14324 / JCM 22182 / KY 12970</strain>
    </source>
</reference>
<dbReference type="RefSeq" id="XP_014571401.1">
    <property type="nucleotide sequence ID" value="XM_014715915.1"/>
</dbReference>
<feature type="region of interest" description="Disordered" evidence="1">
    <location>
        <begin position="1"/>
        <end position="25"/>
    </location>
</feature>
<name>G7DTI7_MIXOS</name>
<feature type="region of interest" description="Disordered" evidence="1">
    <location>
        <begin position="52"/>
        <end position="127"/>
    </location>
</feature>
<accession>G7DTI7</accession>
<dbReference type="AlphaFoldDB" id="G7DTI7"/>
<dbReference type="Proteomes" id="UP000009131">
    <property type="component" value="Unassembled WGS sequence"/>
</dbReference>
<feature type="compositionally biased region" description="Basic and acidic residues" evidence="1">
    <location>
        <begin position="1"/>
        <end position="23"/>
    </location>
</feature>
<sequence length="127" mass="14250">MDASRLESLRQRSEKSRVWDRVTDSSTSMRAWRRRRCGSRTISPCAVCDLESDRSSGLHSAQRRAYVPRMEAPSPVKAHLRPTRPKKEPHARPSPVTEIRHEEPSNIWASSASAVSLSGQSTPENTA</sequence>
<gene>
    <name evidence="2" type="primary">Mo00480</name>
    <name evidence="2" type="ORF">E5Q_00480</name>
</gene>
<evidence type="ECO:0000256" key="1">
    <source>
        <dbReference type="SAM" id="MobiDB-lite"/>
    </source>
</evidence>
<evidence type="ECO:0000313" key="3">
    <source>
        <dbReference type="Proteomes" id="UP000009131"/>
    </source>
</evidence>